<organism evidence="1 2">
    <name type="scientific">Macrolepiota fuliginosa MF-IS2</name>
    <dbReference type="NCBI Taxonomy" id="1400762"/>
    <lineage>
        <taxon>Eukaryota</taxon>
        <taxon>Fungi</taxon>
        <taxon>Dikarya</taxon>
        <taxon>Basidiomycota</taxon>
        <taxon>Agaricomycotina</taxon>
        <taxon>Agaricomycetes</taxon>
        <taxon>Agaricomycetidae</taxon>
        <taxon>Agaricales</taxon>
        <taxon>Agaricineae</taxon>
        <taxon>Agaricaceae</taxon>
        <taxon>Macrolepiota</taxon>
    </lineage>
</organism>
<dbReference type="EMBL" id="MU151426">
    <property type="protein sequence ID" value="KAF9443876.1"/>
    <property type="molecule type" value="Genomic_DNA"/>
</dbReference>
<proteinExistence type="predicted"/>
<dbReference type="InterPro" id="IPR022272">
    <property type="entry name" value="Lipocalin_CS"/>
</dbReference>
<gene>
    <name evidence="1" type="ORF">P691DRAFT_778613</name>
</gene>
<name>A0A9P5X5S3_9AGAR</name>
<protein>
    <submittedName>
        <fullName evidence="1">Uncharacterized protein</fullName>
    </submittedName>
</protein>
<evidence type="ECO:0000313" key="2">
    <source>
        <dbReference type="Proteomes" id="UP000807342"/>
    </source>
</evidence>
<keyword evidence="2" id="KW-1185">Reference proteome</keyword>
<sequence>MEGWDEFFARMHTVCAAEPTDPIEIQIVYLATIFAAETLFTHVVRFCTGEQIREINTYTRSISTREAIQYEKARMDACRSAYGFTEPHDSTEDDRLLAVKDRIDQVPGALYQEFKYRDDITGEILTRIVTDYGTSAVMGRWYEICLPDDTEEMKVSEKEMQEMWARKLLDE</sequence>
<evidence type="ECO:0000313" key="1">
    <source>
        <dbReference type="EMBL" id="KAF9443876.1"/>
    </source>
</evidence>
<comment type="caution">
    <text evidence="1">The sequence shown here is derived from an EMBL/GenBank/DDBJ whole genome shotgun (WGS) entry which is preliminary data.</text>
</comment>
<reference evidence="1" key="1">
    <citation type="submission" date="2020-11" db="EMBL/GenBank/DDBJ databases">
        <authorList>
            <consortium name="DOE Joint Genome Institute"/>
            <person name="Ahrendt S."/>
            <person name="Riley R."/>
            <person name="Andreopoulos W."/>
            <person name="Labutti K."/>
            <person name="Pangilinan J."/>
            <person name="Ruiz-Duenas F.J."/>
            <person name="Barrasa J.M."/>
            <person name="Sanchez-Garcia M."/>
            <person name="Camarero S."/>
            <person name="Miyauchi S."/>
            <person name="Serrano A."/>
            <person name="Linde D."/>
            <person name="Babiker R."/>
            <person name="Drula E."/>
            <person name="Ayuso-Fernandez I."/>
            <person name="Pacheco R."/>
            <person name="Padilla G."/>
            <person name="Ferreira P."/>
            <person name="Barriuso J."/>
            <person name="Kellner H."/>
            <person name="Castanera R."/>
            <person name="Alfaro M."/>
            <person name="Ramirez L."/>
            <person name="Pisabarro A.G."/>
            <person name="Kuo A."/>
            <person name="Tritt A."/>
            <person name="Lipzen A."/>
            <person name="He G."/>
            <person name="Yan M."/>
            <person name="Ng V."/>
            <person name="Cullen D."/>
            <person name="Martin F."/>
            <person name="Rosso M.-N."/>
            <person name="Henrissat B."/>
            <person name="Hibbett D."/>
            <person name="Martinez A.T."/>
            <person name="Grigoriev I.V."/>
        </authorList>
    </citation>
    <scope>NUCLEOTIDE SEQUENCE</scope>
    <source>
        <strain evidence="1">MF-IS2</strain>
    </source>
</reference>
<accession>A0A9P5X5S3</accession>
<dbReference type="AlphaFoldDB" id="A0A9P5X5S3"/>
<dbReference type="PROSITE" id="PS00213">
    <property type="entry name" value="LIPOCALIN"/>
    <property type="match status" value="1"/>
</dbReference>
<dbReference type="Proteomes" id="UP000807342">
    <property type="component" value="Unassembled WGS sequence"/>
</dbReference>